<comment type="caution">
    <text evidence="3">The sequence shown here is derived from an EMBL/GenBank/DDBJ whole genome shotgun (WGS) entry which is preliminary data.</text>
</comment>
<dbReference type="OrthoDB" id="61124at2759"/>
<proteinExistence type="predicted"/>
<evidence type="ECO:0000256" key="2">
    <source>
        <dbReference type="SAM" id="Phobius"/>
    </source>
</evidence>
<dbReference type="Proteomes" id="UP000694044">
    <property type="component" value="Unassembled WGS sequence"/>
</dbReference>
<keyword evidence="2" id="KW-1133">Transmembrane helix</keyword>
<feature type="transmembrane region" description="Helical" evidence="2">
    <location>
        <begin position="107"/>
        <end position="136"/>
    </location>
</feature>
<feature type="transmembrane region" description="Helical" evidence="2">
    <location>
        <begin position="76"/>
        <end position="95"/>
    </location>
</feature>
<evidence type="ECO:0000313" key="4">
    <source>
        <dbReference type="Proteomes" id="UP000694044"/>
    </source>
</evidence>
<dbReference type="EMBL" id="JAGDFM010000266">
    <property type="protein sequence ID" value="KAG7380990.1"/>
    <property type="molecule type" value="Genomic_DNA"/>
</dbReference>
<gene>
    <name evidence="3" type="ORF">PHYPSEUDO_006543</name>
</gene>
<accession>A0A8T1VLF1</accession>
<sequence length="271" mass="30857">MAAVGAVVDAVFGSYDVKNAKQWRDEDLLHREQEKQWREDSIQREYEWRRADLERERRVVKLENEKRIIDARHRQLVTVSQMSALLAGFTMSTIVEVQIADATSQPVMIAYGAVCCLEFIVMLMCMLTCMALLLALTRFVTHTLEGEVHALSSLELDVVSPFYGWWLSKCEREWVMAYRLFRSGLSLFLAQVALLGWAVFGEWVAAASCMTALCVLALAYLELRVASRWRYLVRFPEPQAPGSPTARRPTVDATNSINMSPTPLPERTFEA</sequence>
<dbReference type="Pfam" id="PF07856">
    <property type="entry name" value="Orai-1"/>
    <property type="match status" value="1"/>
</dbReference>
<evidence type="ECO:0008006" key="5">
    <source>
        <dbReference type="Google" id="ProtNLM"/>
    </source>
</evidence>
<feature type="region of interest" description="Disordered" evidence="1">
    <location>
        <begin position="240"/>
        <end position="271"/>
    </location>
</feature>
<name>A0A8T1VLF1_9STRA</name>
<dbReference type="AlphaFoldDB" id="A0A8T1VLF1"/>
<keyword evidence="2" id="KW-0472">Membrane</keyword>
<keyword evidence="4" id="KW-1185">Reference proteome</keyword>
<keyword evidence="2" id="KW-0812">Transmembrane</keyword>
<feature type="compositionally biased region" description="Polar residues" evidence="1">
    <location>
        <begin position="252"/>
        <end position="261"/>
    </location>
</feature>
<feature type="transmembrane region" description="Helical" evidence="2">
    <location>
        <begin position="203"/>
        <end position="221"/>
    </location>
</feature>
<evidence type="ECO:0000313" key="3">
    <source>
        <dbReference type="EMBL" id="KAG7380990.1"/>
    </source>
</evidence>
<evidence type="ECO:0000256" key="1">
    <source>
        <dbReference type="SAM" id="MobiDB-lite"/>
    </source>
</evidence>
<feature type="transmembrane region" description="Helical" evidence="2">
    <location>
        <begin position="180"/>
        <end position="197"/>
    </location>
</feature>
<reference evidence="3" key="1">
    <citation type="submission" date="2021-02" db="EMBL/GenBank/DDBJ databases">
        <authorList>
            <person name="Palmer J.M."/>
        </authorList>
    </citation>
    <scope>NUCLEOTIDE SEQUENCE</scope>
    <source>
        <strain evidence="3">SCRP734</strain>
    </source>
</reference>
<organism evidence="3 4">
    <name type="scientific">Phytophthora pseudosyringae</name>
    <dbReference type="NCBI Taxonomy" id="221518"/>
    <lineage>
        <taxon>Eukaryota</taxon>
        <taxon>Sar</taxon>
        <taxon>Stramenopiles</taxon>
        <taxon>Oomycota</taxon>
        <taxon>Peronosporomycetes</taxon>
        <taxon>Peronosporales</taxon>
        <taxon>Peronosporaceae</taxon>
        <taxon>Phytophthora</taxon>
    </lineage>
</organism>
<dbReference type="InterPro" id="IPR012446">
    <property type="entry name" value="CRAC_channel"/>
</dbReference>
<protein>
    <recommendedName>
        <fullName evidence="5">Transmembrane protein</fullName>
    </recommendedName>
</protein>